<evidence type="ECO:0000256" key="10">
    <source>
        <dbReference type="RuleBase" id="RU364028"/>
    </source>
</evidence>
<dbReference type="EMBL" id="JAUKVY010000050">
    <property type="protein sequence ID" value="MDO1537820.1"/>
    <property type="molecule type" value="Genomic_DNA"/>
</dbReference>
<keyword evidence="12" id="KW-1185">Reference proteome</keyword>
<sequence>MHFNELIAAFCFGYPFVMALFWMTGGLLYVGLRGRHEPRPEHPPKLPSYPGVSVLVPCHNEERQLAETFGALSCIDYPDFEIIAINDGSTDRTGAWLEALIPQLPMLRVVHLESNQGKSTALNAGALAARHELLVCIDADALLERHALTWLVRRFQTDEGIGGLTGNPRVRNHATLLGRLQVGEFSSIVGLIKRAQTVYGSLFTVSGVICAFRKRALQDAGWWSREAITDDVDVSWRLQLAGWRLAFEPKALCWILMPETLRGLWRQRLRWAEGGVTVMLKVIPKLLAQPRMLPVWINYVVAVAWAYAIAGGFLAWVVGPLLRFWGFALPEFWPVFGPLPRGWGQVLALTYLAQAVTSAWIDERFERGMFRSLFWVVWYPLVFWAAQVATSVVGLPRAILHIGSMRGTWVSPDRGLR</sequence>
<evidence type="ECO:0000256" key="8">
    <source>
        <dbReference type="ARBA" id="ARBA00023136"/>
    </source>
</evidence>
<comment type="subcellular location">
    <subcellularLocation>
        <location evidence="1 10">Cell membrane</location>
        <topology evidence="1 10">Multi-pass membrane protein</topology>
    </subcellularLocation>
</comment>
<evidence type="ECO:0000256" key="9">
    <source>
        <dbReference type="NCBIfam" id="TIGR03937"/>
    </source>
</evidence>
<feature type="transmembrane region" description="Helical" evidence="10">
    <location>
        <begin position="295"/>
        <end position="322"/>
    </location>
</feature>
<dbReference type="PANTHER" id="PTHR43630">
    <property type="entry name" value="POLY-BETA-1,6-N-ACETYL-D-GLUCOSAMINE SYNTHASE"/>
    <property type="match status" value="1"/>
</dbReference>
<evidence type="ECO:0000256" key="1">
    <source>
        <dbReference type="ARBA" id="ARBA00004651"/>
    </source>
</evidence>
<evidence type="ECO:0000313" key="12">
    <source>
        <dbReference type="Proteomes" id="UP001169027"/>
    </source>
</evidence>
<keyword evidence="3 10" id="KW-1003">Cell membrane</keyword>
<evidence type="ECO:0000256" key="5">
    <source>
        <dbReference type="ARBA" id="ARBA00022679"/>
    </source>
</evidence>
<evidence type="ECO:0000313" key="11">
    <source>
        <dbReference type="EMBL" id="MDO1537820.1"/>
    </source>
</evidence>
<keyword evidence="7 10" id="KW-1133">Transmembrane helix</keyword>
<keyword evidence="6 10" id="KW-0812">Transmembrane</keyword>
<dbReference type="EC" id="2.4.1.-" evidence="10"/>
<protein>
    <recommendedName>
        <fullName evidence="9 10">Poly-beta-1,6-N-acetyl-D-glucosamine synthase</fullName>
        <shortName evidence="10">Poly-beta-1,6-GlcNAc synthase</shortName>
        <ecNumber evidence="10">2.4.1.-</ecNumber>
    </recommendedName>
</protein>
<dbReference type="SUPFAM" id="SSF53448">
    <property type="entry name" value="Nucleotide-diphospho-sugar transferases"/>
    <property type="match status" value="1"/>
</dbReference>
<evidence type="ECO:0000256" key="3">
    <source>
        <dbReference type="ARBA" id="ARBA00022475"/>
    </source>
</evidence>
<dbReference type="Pfam" id="PF13641">
    <property type="entry name" value="Glyco_tranf_2_3"/>
    <property type="match status" value="1"/>
</dbReference>
<comment type="caution">
    <text evidence="11">The sequence shown here is derived from an EMBL/GenBank/DDBJ whole genome shotgun (WGS) entry which is preliminary data.</text>
</comment>
<organism evidence="11 12">
    <name type="scientific">Variovorax ginsengisoli</name>
    <dbReference type="NCBI Taxonomy" id="363844"/>
    <lineage>
        <taxon>Bacteria</taxon>
        <taxon>Pseudomonadati</taxon>
        <taxon>Pseudomonadota</taxon>
        <taxon>Betaproteobacteria</taxon>
        <taxon>Burkholderiales</taxon>
        <taxon>Comamonadaceae</taxon>
        <taxon>Variovorax</taxon>
    </lineage>
</organism>
<keyword evidence="8 10" id="KW-0472">Membrane</keyword>
<dbReference type="NCBIfam" id="TIGR03937">
    <property type="entry name" value="PgaC_IcaA"/>
    <property type="match status" value="1"/>
</dbReference>
<dbReference type="Gene3D" id="3.90.550.10">
    <property type="entry name" value="Spore Coat Polysaccharide Biosynthesis Protein SpsA, Chain A"/>
    <property type="match status" value="1"/>
</dbReference>
<dbReference type="Proteomes" id="UP001169027">
    <property type="component" value="Unassembled WGS sequence"/>
</dbReference>
<evidence type="ECO:0000256" key="7">
    <source>
        <dbReference type="ARBA" id="ARBA00022989"/>
    </source>
</evidence>
<dbReference type="RefSeq" id="WP_301816244.1">
    <property type="nucleotide sequence ID" value="NZ_JAUJZH010000050.1"/>
</dbReference>
<dbReference type="PANTHER" id="PTHR43630:SF1">
    <property type="entry name" value="POLY-BETA-1,6-N-ACETYL-D-GLUCOSAMINE SYNTHASE"/>
    <property type="match status" value="1"/>
</dbReference>
<name>A0ABT8SFW2_9BURK</name>
<evidence type="ECO:0000256" key="2">
    <source>
        <dbReference type="ARBA" id="ARBA00006739"/>
    </source>
</evidence>
<comment type="similarity">
    <text evidence="2 10">Belongs to the glycosyltransferase 2 family.</text>
</comment>
<evidence type="ECO:0000256" key="6">
    <source>
        <dbReference type="ARBA" id="ARBA00022692"/>
    </source>
</evidence>
<feature type="transmembrane region" description="Helical" evidence="10">
    <location>
        <begin position="373"/>
        <end position="395"/>
    </location>
</feature>
<feature type="transmembrane region" description="Helical" evidence="10">
    <location>
        <begin position="342"/>
        <end position="361"/>
    </location>
</feature>
<evidence type="ECO:0000256" key="4">
    <source>
        <dbReference type="ARBA" id="ARBA00022676"/>
    </source>
</evidence>
<dbReference type="CDD" id="cd06423">
    <property type="entry name" value="CESA_like"/>
    <property type="match status" value="1"/>
</dbReference>
<dbReference type="InterPro" id="IPR023853">
    <property type="entry name" value="PGA_PgaC/IcaA"/>
</dbReference>
<keyword evidence="5 10" id="KW-0808">Transferase</keyword>
<gene>
    <name evidence="11" type="primary">pgaC</name>
    <name evidence="11" type="ORF">Q2T77_36860</name>
</gene>
<reference evidence="11" key="1">
    <citation type="submission" date="2023-06" db="EMBL/GenBank/DDBJ databases">
        <authorList>
            <person name="Jiang Y."/>
            <person name="Liu Q."/>
        </authorList>
    </citation>
    <scope>NUCLEOTIDE SEQUENCE</scope>
    <source>
        <strain evidence="11">CGMCC 1.12090</strain>
    </source>
</reference>
<accession>A0ABT8SFW2</accession>
<keyword evidence="4 10" id="KW-0328">Glycosyltransferase</keyword>
<feature type="transmembrane region" description="Helical" evidence="10">
    <location>
        <begin position="6"/>
        <end position="30"/>
    </location>
</feature>
<proteinExistence type="inferred from homology"/>
<dbReference type="InterPro" id="IPR029044">
    <property type="entry name" value="Nucleotide-diphossugar_trans"/>
</dbReference>